<dbReference type="PANTHER" id="PTHR43198:SF9">
    <property type="entry name" value="AMINOPYRIMIDINE AMINOHYDROLASE, MITOCHONDRIAL ISOFORM X1-RELATED"/>
    <property type="match status" value="1"/>
</dbReference>
<dbReference type="InterPro" id="IPR004305">
    <property type="entry name" value="Thiaminase-2/PQQC"/>
</dbReference>
<dbReference type="SUPFAM" id="SSF48613">
    <property type="entry name" value="Heme oxygenase-like"/>
    <property type="match status" value="1"/>
</dbReference>
<evidence type="ECO:0000259" key="1">
    <source>
        <dbReference type="Pfam" id="PF03070"/>
    </source>
</evidence>
<dbReference type="SUPFAM" id="SSF56784">
    <property type="entry name" value="HAD-like"/>
    <property type="match status" value="1"/>
</dbReference>
<dbReference type="Pfam" id="PF03070">
    <property type="entry name" value="TENA_THI-4"/>
    <property type="match status" value="1"/>
</dbReference>
<dbReference type="CDD" id="cd19368">
    <property type="entry name" value="TenA_C_AtTH2-like"/>
    <property type="match status" value="1"/>
</dbReference>
<accession>A0A2P5B6H9</accession>
<dbReference type="Gene3D" id="1.20.910.10">
    <property type="entry name" value="Heme oxygenase-like"/>
    <property type="match status" value="1"/>
</dbReference>
<dbReference type="GO" id="GO:0005829">
    <property type="term" value="C:cytosol"/>
    <property type="evidence" value="ECO:0007669"/>
    <property type="project" value="TreeGrafter"/>
</dbReference>
<keyword evidence="3" id="KW-1185">Reference proteome</keyword>
<gene>
    <name evidence="2" type="ORF">PanWU01x14_267700</name>
</gene>
<name>A0A2P5B6H9_PARAD</name>
<proteinExistence type="predicted"/>
<sequence>MAEEEGIAGLYWKKYRNEESTFALFTPFLVSVAAGNLDSDCFRHCISQDYHFLQAFLEAYETVEDYADDDEKKKLIRQLRESIDKMIHAHQNTVLQEWGFELPKVSIPDSTTTKYKDFLLATASGKIGGEVGGEEGVLPLKRARRKTPFEKNKVAAYTLAATAPFMRLYQNLCAIIITDLDFNTTPTIFKKWLHYHTYSEEMKDLAQNTEDALNNLSASFTTEDLKITEKLYHQAMKLQVEFFAQQIPKRTVVPLSRVEDPYNSKLTIFSDFDLTCSAVRAHHNLAGYKKFMESIRPRTVPGEVHEFDYDGLCEALKQVAEFEKEANTKVEGSAGAMMEGLSIDGTKDAGCDLDLQNGCREFFQKILKKKYPRIDVHVNSYNWCGDLIRSALSSDQKARNIHPNKLVYEANPLEKLDAFMKVLEGHKISRSSEGRHLKVYIGGEVGDFSCLVEADIGIVFGSSDSLRILGEHFGVSFVPLLQGVVKKQMGLIHWKPKCGILYTVESWAEIQAFILGL</sequence>
<dbReference type="InterPro" id="IPR036412">
    <property type="entry name" value="HAD-like_sf"/>
</dbReference>
<feature type="domain" description="Thiaminase-2/PQQC" evidence="1">
    <location>
        <begin position="27"/>
        <end position="124"/>
    </location>
</feature>
<dbReference type="PANTHER" id="PTHR43198">
    <property type="entry name" value="BIFUNCTIONAL TH2 PROTEIN"/>
    <property type="match status" value="1"/>
</dbReference>
<dbReference type="InterPro" id="IPR050967">
    <property type="entry name" value="Thiamine_Salvage_TenA"/>
</dbReference>
<dbReference type="OrthoDB" id="245150at2759"/>
<dbReference type="Proteomes" id="UP000237105">
    <property type="component" value="Unassembled WGS sequence"/>
</dbReference>
<protein>
    <submittedName>
        <fullName evidence="2">Heme oxygenase</fullName>
    </submittedName>
</protein>
<dbReference type="InterPro" id="IPR016084">
    <property type="entry name" value="Haem_Oase-like_multi-hlx"/>
</dbReference>
<dbReference type="STRING" id="3476.A0A2P5B6H9"/>
<reference evidence="3" key="1">
    <citation type="submission" date="2016-06" db="EMBL/GenBank/DDBJ databases">
        <title>Parallel loss of symbiosis genes in relatives of nitrogen-fixing non-legume Parasponia.</title>
        <authorList>
            <person name="Van Velzen R."/>
            <person name="Holmer R."/>
            <person name="Bu F."/>
            <person name="Rutten L."/>
            <person name="Van Zeijl A."/>
            <person name="Liu W."/>
            <person name="Santuari L."/>
            <person name="Cao Q."/>
            <person name="Sharma T."/>
            <person name="Shen D."/>
            <person name="Roswanjaya Y."/>
            <person name="Wardhani T."/>
            <person name="Kalhor M.S."/>
            <person name="Jansen J."/>
            <person name="Van den Hoogen J."/>
            <person name="Gungor B."/>
            <person name="Hartog M."/>
            <person name="Hontelez J."/>
            <person name="Verver J."/>
            <person name="Yang W.-C."/>
            <person name="Schijlen E."/>
            <person name="Repin R."/>
            <person name="Schilthuizen M."/>
            <person name="Schranz E."/>
            <person name="Heidstra R."/>
            <person name="Miyata K."/>
            <person name="Fedorova E."/>
            <person name="Kohlen W."/>
            <person name="Bisseling T."/>
            <person name="Smit S."/>
            <person name="Geurts R."/>
        </authorList>
    </citation>
    <scope>NUCLEOTIDE SEQUENCE [LARGE SCALE GENOMIC DNA]</scope>
    <source>
        <strain evidence="3">cv. WU1-14</strain>
    </source>
</reference>
<dbReference type="AlphaFoldDB" id="A0A2P5B6H9"/>
<comment type="caution">
    <text evidence="2">The sequence shown here is derived from an EMBL/GenBank/DDBJ whole genome shotgun (WGS) entry which is preliminary data.</text>
</comment>
<evidence type="ECO:0000313" key="3">
    <source>
        <dbReference type="Proteomes" id="UP000237105"/>
    </source>
</evidence>
<organism evidence="2 3">
    <name type="scientific">Parasponia andersonii</name>
    <name type="common">Sponia andersonii</name>
    <dbReference type="NCBI Taxonomy" id="3476"/>
    <lineage>
        <taxon>Eukaryota</taxon>
        <taxon>Viridiplantae</taxon>
        <taxon>Streptophyta</taxon>
        <taxon>Embryophyta</taxon>
        <taxon>Tracheophyta</taxon>
        <taxon>Spermatophyta</taxon>
        <taxon>Magnoliopsida</taxon>
        <taxon>eudicotyledons</taxon>
        <taxon>Gunneridae</taxon>
        <taxon>Pentapetalae</taxon>
        <taxon>rosids</taxon>
        <taxon>fabids</taxon>
        <taxon>Rosales</taxon>
        <taxon>Cannabaceae</taxon>
        <taxon>Parasponia</taxon>
    </lineage>
</organism>
<dbReference type="EMBL" id="JXTB01000352">
    <property type="protein sequence ID" value="PON44381.1"/>
    <property type="molecule type" value="Genomic_DNA"/>
</dbReference>
<dbReference type="GO" id="GO:0006772">
    <property type="term" value="P:thiamine metabolic process"/>
    <property type="evidence" value="ECO:0007669"/>
    <property type="project" value="UniProtKB-ARBA"/>
</dbReference>
<evidence type="ECO:0000313" key="2">
    <source>
        <dbReference type="EMBL" id="PON44381.1"/>
    </source>
</evidence>